<evidence type="ECO:0000259" key="1">
    <source>
        <dbReference type="SMART" id="SM00507"/>
    </source>
</evidence>
<evidence type="ECO:0000313" key="2">
    <source>
        <dbReference type="EMBL" id="OAA93026.1"/>
    </source>
</evidence>
<dbReference type="EMBL" id="LITQ01000015">
    <property type="protein sequence ID" value="OAA93026.1"/>
    <property type="molecule type" value="Genomic_DNA"/>
</dbReference>
<dbReference type="EMBL" id="LROR01000095">
    <property type="protein sequence ID" value="OBR90432.1"/>
    <property type="molecule type" value="Genomic_DNA"/>
</dbReference>
<dbReference type="Pfam" id="PF07463">
    <property type="entry name" value="NUMOD4"/>
    <property type="match status" value="1"/>
</dbReference>
<gene>
    <name evidence="3" type="ORF">CLCOS_39900</name>
    <name evidence="2" type="ORF">WX73_00344</name>
</gene>
<dbReference type="InterPro" id="IPR003615">
    <property type="entry name" value="HNH_nuc"/>
</dbReference>
<dbReference type="PATRIC" id="fig|1705578.3.peg.727"/>
<dbReference type="SUPFAM" id="SSF64496">
    <property type="entry name" value="DNA-binding domain of intron-encoded endonucleases"/>
    <property type="match status" value="1"/>
</dbReference>
<evidence type="ECO:0000313" key="3">
    <source>
        <dbReference type="EMBL" id="OBR90432.1"/>
    </source>
</evidence>
<evidence type="ECO:0000313" key="5">
    <source>
        <dbReference type="Proteomes" id="UP000093694"/>
    </source>
</evidence>
<comment type="caution">
    <text evidence="2">The sequence shown here is derived from an EMBL/GenBank/DDBJ whole genome shotgun (WGS) entry which is preliminary data.</text>
</comment>
<dbReference type="InterPro" id="IPR003647">
    <property type="entry name" value="Intron_nuc_1_rpt"/>
</dbReference>
<proteinExistence type="predicted"/>
<organism evidence="2 4">
    <name type="scientific">Clostridium coskatii</name>
    <dbReference type="NCBI Taxonomy" id="1705578"/>
    <lineage>
        <taxon>Bacteria</taxon>
        <taxon>Bacillati</taxon>
        <taxon>Bacillota</taxon>
        <taxon>Clostridia</taxon>
        <taxon>Eubacteriales</taxon>
        <taxon>Clostridiaceae</taxon>
        <taxon>Clostridium</taxon>
    </lineage>
</organism>
<feature type="domain" description="HNH nuclease" evidence="1">
    <location>
        <begin position="95"/>
        <end position="143"/>
    </location>
</feature>
<dbReference type="SMART" id="SM00507">
    <property type="entry name" value="HNHc"/>
    <property type="match status" value="1"/>
</dbReference>
<name>A0A162LG08_9CLOT</name>
<evidence type="ECO:0000313" key="4">
    <source>
        <dbReference type="Proteomes" id="UP000077384"/>
    </source>
</evidence>
<dbReference type="Pfam" id="PF13392">
    <property type="entry name" value="HNH_3"/>
    <property type="match status" value="1"/>
</dbReference>
<dbReference type="Gene3D" id="1.10.10.10">
    <property type="entry name" value="Winged helix-like DNA-binding domain superfamily/Winged helix DNA-binding domain"/>
    <property type="match status" value="1"/>
</dbReference>
<sequence length="225" mass="26289">MELQDIDLKELIERETGEHFNRQGYIKCPFHRFKEIWKDIAGYEGYYQVSNSGKIRSVNRIIIYSDGRIFRYNGRDLKTTLNKGYVNVKLSKHSKVETFKVHRLVAEAFISNPLNLPQINHKDENKTNNNVDNLEWCTGKYNMNYGTVIQRVKNNTNHKLIGEKLKNKNGKKLYQYSLKGKLIKIYPSIHEAVRNGFDKGAINRCIKKKVKTHKGFIFSLHKLVG</sequence>
<dbReference type="AlphaFoldDB" id="A0A162LG08"/>
<reference evidence="2 4" key="1">
    <citation type="journal article" date="2015" name="Biotechnol. Bioeng.">
        <title>Genome sequence and phenotypic characterization of Caulobacter segnis.</title>
        <authorList>
            <person name="Patel S."/>
            <person name="Fletcher B."/>
            <person name="Scott D.C."/>
            <person name="Ely B."/>
        </authorList>
    </citation>
    <scope>NUCLEOTIDE SEQUENCE [LARGE SCALE GENOMIC DNA]</scope>
    <source>
        <strain evidence="2 4">PS02</strain>
    </source>
</reference>
<dbReference type="SMART" id="SM00497">
    <property type="entry name" value="IENR1"/>
    <property type="match status" value="1"/>
</dbReference>
<accession>A0A162LG08</accession>
<dbReference type="GO" id="GO:0016788">
    <property type="term" value="F:hydrolase activity, acting on ester bonds"/>
    <property type="evidence" value="ECO:0007669"/>
    <property type="project" value="InterPro"/>
</dbReference>
<dbReference type="InterPro" id="IPR044925">
    <property type="entry name" value="His-Me_finger_sf"/>
</dbReference>
<reference evidence="3 5" key="2">
    <citation type="journal article" date="2016" name="Front. Microbiol.">
        <title>Industrial Acetogenic Biocatalysts: A Comparative Metabolic and Genomic Analysis.</title>
        <authorList>
            <person name="Bengelsdorf F."/>
            <person name="Poehlein A."/>
            <person name="Sonja S."/>
            <person name="Erz C."/>
            <person name="Hummel T."/>
            <person name="Hoffmeister S."/>
            <person name="Daniel R."/>
            <person name="Durre P."/>
        </authorList>
    </citation>
    <scope>NUCLEOTIDE SEQUENCE [LARGE SCALE GENOMIC DNA]</scope>
    <source>
        <strain evidence="3 5">PTA-10522</strain>
    </source>
</reference>
<dbReference type="InterPro" id="IPR010902">
    <property type="entry name" value="NUMOD4"/>
</dbReference>
<dbReference type="Gene3D" id="3.90.75.20">
    <property type="match status" value="1"/>
</dbReference>
<dbReference type="SUPFAM" id="SSF54060">
    <property type="entry name" value="His-Me finger endonucleases"/>
    <property type="match status" value="1"/>
</dbReference>
<dbReference type="Proteomes" id="UP000077384">
    <property type="component" value="Unassembled WGS sequence"/>
</dbReference>
<protein>
    <submittedName>
        <fullName evidence="2">NUMOD4 motif protein</fullName>
    </submittedName>
</protein>
<dbReference type="InterPro" id="IPR036388">
    <property type="entry name" value="WH-like_DNA-bd_sf"/>
</dbReference>
<dbReference type="Proteomes" id="UP000093694">
    <property type="component" value="Unassembled WGS sequence"/>
</dbReference>
<keyword evidence="5" id="KW-1185">Reference proteome</keyword>